<name>A0ACC2XHC0_9TREE</name>
<dbReference type="Proteomes" id="UP001243375">
    <property type="component" value="Unassembled WGS sequence"/>
</dbReference>
<evidence type="ECO:0000313" key="1">
    <source>
        <dbReference type="EMBL" id="KAJ9123429.1"/>
    </source>
</evidence>
<keyword evidence="2" id="KW-1185">Reference proteome</keyword>
<sequence>MILVQASDTLPSTMSSLEGLPWIAEDPRENAIWNASDSSNIDTEYSGIDTSSGSLPFPLASDSSDGLEHILANPDPTNPGFPAAQGLYDPENEKDSCGVGFVCHIKGKANHKIVSDARSLLCNMTHRGASE</sequence>
<dbReference type="EMBL" id="JASBWU010000003">
    <property type="protein sequence ID" value="KAJ9123429.1"/>
    <property type="molecule type" value="Genomic_DNA"/>
</dbReference>
<accession>A0ACC2XHC0</accession>
<proteinExistence type="predicted"/>
<gene>
    <name evidence="1" type="ORF">QFC22_001631</name>
</gene>
<evidence type="ECO:0000313" key="2">
    <source>
        <dbReference type="Proteomes" id="UP001243375"/>
    </source>
</evidence>
<organism evidence="1 2">
    <name type="scientific">Naganishia vaughanmartiniae</name>
    <dbReference type="NCBI Taxonomy" id="1424756"/>
    <lineage>
        <taxon>Eukaryota</taxon>
        <taxon>Fungi</taxon>
        <taxon>Dikarya</taxon>
        <taxon>Basidiomycota</taxon>
        <taxon>Agaricomycotina</taxon>
        <taxon>Tremellomycetes</taxon>
        <taxon>Filobasidiales</taxon>
        <taxon>Filobasidiaceae</taxon>
        <taxon>Naganishia</taxon>
    </lineage>
</organism>
<reference evidence="1" key="1">
    <citation type="submission" date="2023-04" db="EMBL/GenBank/DDBJ databases">
        <title>Draft Genome sequencing of Naganishia species isolated from polar environments using Oxford Nanopore Technology.</title>
        <authorList>
            <person name="Leo P."/>
            <person name="Venkateswaran K."/>
        </authorList>
    </citation>
    <scope>NUCLEOTIDE SEQUENCE</scope>
    <source>
        <strain evidence="1">MNA-CCFEE 5425</strain>
    </source>
</reference>
<comment type="caution">
    <text evidence="1">The sequence shown here is derived from an EMBL/GenBank/DDBJ whole genome shotgun (WGS) entry which is preliminary data.</text>
</comment>
<protein>
    <submittedName>
        <fullName evidence="1">Uncharacterized protein</fullName>
    </submittedName>
</protein>